<dbReference type="EMBL" id="KN832870">
    <property type="protein sequence ID" value="KIN06810.1"/>
    <property type="molecule type" value="Genomic_DNA"/>
</dbReference>
<dbReference type="PRINTS" id="PR00080">
    <property type="entry name" value="SDRFAMILY"/>
</dbReference>
<organism evidence="4 5">
    <name type="scientific">Oidiodendron maius (strain Zn)</name>
    <dbReference type="NCBI Taxonomy" id="913774"/>
    <lineage>
        <taxon>Eukaryota</taxon>
        <taxon>Fungi</taxon>
        <taxon>Dikarya</taxon>
        <taxon>Ascomycota</taxon>
        <taxon>Pezizomycotina</taxon>
        <taxon>Leotiomycetes</taxon>
        <taxon>Leotiomycetes incertae sedis</taxon>
        <taxon>Myxotrichaceae</taxon>
        <taxon>Oidiodendron</taxon>
    </lineage>
</organism>
<accession>A0A0C3HUY1</accession>
<evidence type="ECO:0000256" key="3">
    <source>
        <dbReference type="RuleBase" id="RU000363"/>
    </source>
</evidence>
<dbReference type="PANTHER" id="PTHR43976">
    <property type="entry name" value="SHORT CHAIN DEHYDROGENASE"/>
    <property type="match status" value="1"/>
</dbReference>
<gene>
    <name evidence="4" type="ORF">OIDMADRAFT_150101</name>
</gene>
<evidence type="ECO:0000313" key="5">
    <source>
        <dbReference type="Proteomes" id="UP000054321"/>
    </source>
</evidence>
<protein>
    <submittedName>
        <fullName evidence="4">Uncharacterized protein</fullName>
    </submittedName>
</protein>
<proteinExistence type="inferred from homology"/>
<evidence type="ECO:0000313" key="4">
    <source>
        <dbReference type="EMBL" id="KIN06810.1"/>
    </source>
</evidence>
<dbReference type="AlphaFoldDB" id="A0A0C3HUY1"/>
<name>A0A0C3HUY1_OIDMZ</name>
<dbReference type="PANTHER" id="PTHR43976:SF16">
    <property type="entry name" value="SHORT-CHAIN DEHYDROGENASE_REDUCTASE FAMILY PROTEIN"/>
    <property type="match status" value="1"/>
</dbReference>
<dbReference type="PRINTS" id="PR00081">
    <property type="entry name" value="GDHRDH"/>
</dbReference>
<dbReference type="InterPro" id="IPR002347">
    <property type="entry name" value="SDR_fam"/>
</dbReference>
<evidence type="ECO:0000256" key="2">
    <source>
        <dbReference type="ARBA" id="ARBA00023002"/>
    </source>
</evidence>
<sequence>MAEPHPTPASSRVWLVTGCSSGLGRHLVFAILARGDKVIATARKISDLDYINNIDGGKERALGITLNVTEPYDHLRDRIDKAIGHFGSIDVLVNNAGFVVSGVWEELSQEETSRQFETNFFGALKVTRSILPYFRDARSGVILFMGSISGWHGVGAGGPYSCSKFALEGAAECLAKETAHLGIRTHILVLGQFRTRILDERSTRGFLSPTGISDYDSIKAEMADRHKETHGKQPGNPELAAQKVLDIVRLENLTKEEKDNLPLRIPLGTDALEIMRLKCTQTIESLRIWDAFARSTDFVNAATIPSYYR</sequence>
<reference evidence="5" key="2">
    <citation type="submission" date="2015-01" db="EMBL/GenBank/DDBJ databases">
        <title>Evolutionary Origins and Diversification of the Mycorrhizal Mutualists.</title>
        <authorList>
            <consortium name="DOE Joint Genome Institute"/>
            <consortium name="Mycorrhizal Genomics Consortium"/>
            <person name="Kohler A."/>
            <person name="Kuo A."/>
            <person name="Nagy L.G."/>
            <person name="Floudas D."/>
            <person name="Copeland A."/>
            <person name="Barry K.W."/>
            <person name="Cichocki N."/>
            <person name="Veneault-Fourrey C."/>
            <person name="LaButti K."/>
            <person name="Lindquist E.A."/>
            <person name="Lipzen A."/>
            <person name="Lundell T."/>
            <person name="Morin E."/>
            <person name="Murat C."/>
            <person name="Riley R."/>
            <person name="Ohm R."/>
            <person name="Sun H."/>
            <person name="Tunlid A."/>
            <person name="Henrissat B."/>
            <person name="Grigoriev I.V."/>
            <person name="Hibbett D.S."/>
            <person name="Martin F."/>
        </authorList>
    </citation>
    <scope>NUCLEOTIDE SEQUENCE [LARGE SCALE GENOMIC DNA]</scope>
    <source>
        <strain evidence="5">Zn</strain>
    </source>
</reference>
<dbReference type="GO" id="GO:0016491">
    <property type="term" value="F:oxidoreductase activity"/>
    <property type="evidence" value="ECO:0007669"/>
    <property type="project" value="UniProtKB-KW"/>
</dbReference>
<dbReference type="InterPro" id="IPR036291">
    <property type="entry name" value="NAD(P)-bd_dom_sf"/>
</dbReference>
<comment type="similarity">
    <text evidence="1 3">Belongs to the short-chain dehydrogenases/reductases (SDR) family.</text>
</comment>
<keyword evidence="2" id="KW-0560">Oxidoreductase</keyword>
<dbReference type="Pfam" id="PF00106">
    <property type="entry name" value="adh_short"/>
    <property type="match status" value="1"/>
</dbReference>
<dbReference type="HOGENOM" id="CLU_010194_2_9_1"/>
<dbReference type="InterPro" id="IPR051911">
    <property type="entry name" value="SDR_oxidoreductase"/>
</dbReference>
<dbReference type="Gene3D" id="3.40.50.720">
    <property type="entry name" value="NAD(P)-binding Rossmann-like Domain"/>
    <property type="match status" value="1"/>
</dbReference>
<dbReference type="CDD" id="cd05374">
    <property type="entry name" value="17beta-HSD-like_SDR_c"/>
    <property type="match status" value="1"/>
</dbReference>
<dbReference type="InParanoid" id="A0A0C3HUY1"/>
<dbReference type="SUPFAM" id="SSF51735">
    <property type="entry name" value="NAD(P)-binding Rossmann-fold domains"/>
    <property type="match status" value="1"/>
</dbReference>
<dbReference type="STRING" id="913774.A0A0C3HUY1"/>
<reference evidence="4 5" key="1">
    <citation type="submission" date="2014-04" db="EMBL/GenBank/DDBJ databases">
        <authorList>
            <consortium name="DOE Joint Genome Institute"/>
            <person name="Kuo A."/>
            <person name="Martino E."/>
            <person name="Perotto S."/>
            <person name="Kohler A."/>
            <person name="Nagy L.G."/>
            <person name="Floudas D."/>
            <person name="Copeland A."/>
            <person name="Barry K.W."/>
            <person name="Cichocki N."/>
            <person name="Veneault-Fourrey C."/>
            <person name="LaButti K."/>
            <person name="Lindquist E.A."/>
            <person name="Lipzen A."/>
            <person name="Lundell T."/>
            <person name="Morin E."/>
            <person name="Murat C."/>
            <person name="Sun H."/>
            <person name="Tunlid A."/>
            <person name="Henrissat B."/>
            <person name="Grigoriev I.V."/>
            <person name="Hibbett D.S."/>
            <person name="Martin F."/>
            <person name="Nordberg H.P."/>
            <person name="Cantor M.N."/>
            <person name="Hua S.X."/>
        </authorList>
    </citation>
    <scope>NUCLEOTIDE SEQUENCE [LARGE SCALE GENOMIC DNA]</scope>
    <source>
        <strain evidence="4 5">Zn</strain>
    </source>
</reference>
<dbReference type="Proteomes" id="UP000054321">
    <property type="component" value="Unassembled WGS sequence"/>
</dbReference>
<evidence type="ECO:0000256" key="1">
    <source>
        <dbReference type="ARBA" id="ARBA00006484"/>
    </source>
</evidence>
<dbReference type="OrthoDB" id="1274115at2759"/>
<keyword evidence="5" id="KW-1185">Reference proteome</keyword>